<dbReference type="InParanoid" id="A0A1V9X545"/>
<dbReference type="SMART" id="SM00060">
    <property type="entry name" value="FN3"/>
    <property type="match status" value="2"/>
</dbReference>
<dbReference type="InterPro" id="IPR036116">
    <property type="entry name" value="FN3_sf"/>
</dbReference>
<feature type="domain" description="Ig-like" evidence="3">
    <location>
        <begin position="22"/>
        <end position="122"/>
    </location>
</feature>
<sequence>MKGTVVRSTGGWSDQRQVLARPDLPLTVSVEVGQEIRLNCRLVSDKIIGVNATIDASNLRFKRLDRSDPFLDESDPFVERIDERTIAFVKPNATVDDSGPYTCVANENGTNYPGCINTVEVGSPPKMVRDFTCTVMEFVNMTCSWKNPDNGRVSTNYTIEVVRGLTVFRQWMPCPINLTTPNSCTWTTSTDPYFEKYAFKFKFRINGTNSLGNDSWEYVLDHDSIVKLPPVVTLRYANLTQRTVTVTWRQPVEATHRIQATSADPSPGKIIYQVELWRNAAEPEIVEMLDVEQLSYDNLLPNMEYRVTVRCYMDKVQRFDLYSDPASVTFKTPKAKPDGPPPIDQSGFLYKLFDDQRTVSLLFIETPRDHWNDNFFNYIIQVCPEQASAYQCRNQTASRSLVEIEGLYVSTRYDISIWSNNSLGVSDQASMIKIFSHSEILPDPSDISVVLNAASATISWTMPPTLQDVELERALYWCEGYVVAECNGTVNMKILDGPVTSATINVTRPRDFIYGVAITDRRSGRSSGSVWSTCVAQAGAFVGQVRELKVEQDTDTTMRLRWNRICNAQRHYIGGYQADVCRISHDDAPRLVLSTDACQRHEKTTLAGGSNVSTSTPRCRTQNFTLADNDDEYMLDGLEKGEAYRIVVRALDNKSGRYTPDSSAVCAVAEGGWGVHMIVGIVVGGAMGLMVLVFSLYVLAKWMQRKLDAAKELKVTLPAPLQQSGGTGYSDFITRLNGCNRNGHDVYIDHTNVDGSTLTEFPRRGSHSSLDMVRKWQQSLRRRWVRIDDVARATSWILSVVVV</sequence>
<reference evidence="5 6" key="1">
    <citation type="journal article" date="2017" name="Gigascience">
        <title>Draft genome of the honey bee ectoparasitic mite, Tropilaelaps mercedesae, is shaped by the parasitic life history.</title>
        <authorList>
            <person name="Dong X."/>
            <person name="Armstrong S.D."/>
            <person name="Xia D."/>
            <person name="Makepeace B.L."/>
            <person name="Darby A.C."/>
            <person name="Kadowaki T."/>
        </authorList>
    </citation>
    <scope>NUCLEOTIDE SEQUENCE [LARGE SCALE GENOMIC DNA]</scope>
    <source>
        <strain evidence="5">Wuxi-XJTLU</strain>
    </source>
</reference>
<dbReference type="SUPFAM" id="SSF48726">
    <property type="entry name" value="Immunoglobulin"/>
    <property type="match status" value="1"/>
</dbReference>
<dbReference type="STRING" id="418985.A0A1V9X545"/>
<evidence type="ECO:0000313" key="5">
    <source>
        <dbReference type="EMBL" id="OQR68624.1"/>
    </source>
</evidence>
<dbReference type="Gene3D" id="2.60.40.10">
    <property type="entry name" value="Immunoglobulins"/>
    <property type="match status" value="3"/>
</dbReference>
<accession>A0A1V9X545</accession>
<comment type="caution">
    <text evidence="5">The sequence shown here is derived from an EMBL/GenBank/DDBJ whole genome shotgun (WGS) entry which is preliminary data.</text>
</comment>
<dbReference type="SUPFAM" id="SSF49265">
    <property type="entry name" value="Fibronectin type III"/>
    <property type="match status" value="3"/>
</dbReference>
<evidence type="ECO:0000313" key="6">
    <source>
        <dbReference type="Proteomes" id="UP000192247"/>
    </source>
</evidence>
<name>A0A1V9X545_9ACAR</name>
<dbReference type="InterPro" id="IPR003599">
    <property type="entry name" value="Ig_sub"/>
</dbReference>
<dbReference type="InterPro" id="IPR003961">
    <property type="entry name" value="FN3_dom"/>
</dbReference>
<dbReference type="CDD" id="cd00063">
    <property type="entry name" value="FN3"/>
    <property type="match status" value="1"/>
</dbReference>
<keyword evidence="1" id="KW-0677">Repeat</keyword>
<feature type="transmembrane region" description="Helical" evidence="2">
    <location>
        <begin position="673"/>
        <end position="699"/>
    </location>
</feature>
<feature type="domain" description="Fibronectin type-III" evidence="4">
    <location>
        <begin position="230"/>
        <end position="335"/>
    </location>
</feature>
<evidence type="ECO:0000256" key="1">
    <source>
        <dbReference type="ARBA" id="ARBA00022737"/>
    </source>
</evidence>
<dbReference type="OrthoDB" id="6437097at2759"/>
<keyword evidence="6" id="KW-1185">Reference proteome</keyword>
<evidence type="ECO:0000259" key="3">
    <source>
        <dbReference type="PROSITE" id="PS50835"/>
    </source>
</evidence>
<dbReference type="InterPro" id="IPR036179">
    <property type="entry name" value="Ig-like_dom_sf"/>
</dbReference>
<dbReference type="InterPro" id="IPR007110">
    <property type="entry name" value="Ig-like_dom"/>
</dbReference>
<dbReference type="PROSITE" id="PS50835">
    <property type="entry name" value="IG_LIKE"/>
    <property type="match status" value="1"/>
</dbReference>
<dbReference type="AlphaFoldDB" id="A0A1V9X545"/>
<dbReference type="PROSITE" id="PS50853">
    <property type="entry name" value="FN3"/>
    <property type="match status" value="1"/>
</dbReference>
<keyword evidence="2" id="KW-0812">Transmembrane</keyword>
<dbReference type="SMART" id="SM00409">
    <property type="entry name" value="IG"/>
    <property type="match status" value="1"/>
</dbReference>
<dbReference type="EMBL" id="MNPL01024042">
    <property type="protein sequence ID" value="OQR68624.1"/>
    <property type="molecule type" value="Genomic_DNA"/>
</dbReference>
<evidence type="ECO:0000256" key="2">
    <source>
        <dbReference type="SAM" id="Phobius"/>
    </source>
</evidence>
<dbReference type="InterPro" id="IPR013783">
    <property type="entry name" value="Ig-like_fold"/>
</dbReference>
<protein>
    <submittedName>
        <fullName evidence="5">Cytokine receptor-like</fullName>
    </submittedName>
</protein>
<dbReference type="InterPro" id="IPR050991">
    <property type="entry name" value="ECM_Regulatory_Proteins"/>
</dbReference>
<keyword evidence="2" id="KW-1133">Transmembrane helix</keyword>
<dbReference type="PANTHER" id="PTHR46708">
    <property type="entry name" value="TENASCIN"/>
    <property type="match status" value="1"/>
</dbReference>
<evidence type="ECO:0000259" key="4">
    <source>
        <dbReference type="PROSITE" id="PS50853"/>
    </source>
</evidence>
<proteinExistence type="predicted"/>
<dbReference type="Proteomes" id="UP000192247">
    <property type="component" value="Unassembled WGS sequence"/>
</dbReference>
<organism evidence="5 6">
    <name type="scientific">Tropilaelaps mercedesae</name>
    <dbReference type="NCBI Taxonomy" id="418985"/>
    <lineage>
        <taxon>Eukaryota</taxon>
        <taxon>Metazoa</taxon>
        <taxon>Ecdysozoa</taxon>
        <taxon>Arthropoda</taxon>
        <taxon>Chelicerata</taxon>
        <taxon>Arachnida</taxon>
        <taxon>Acari</taxon>
        <taxon>Parasitiformes</taxon>
        <taxon>Mesostigmata</taxon>
        <taxon>Gamasina</taxon>
        <taxon>Dermanyssoidea</taxon>
        <taxon>Laelapidae</taxon>
        <taxon>Tropilaelaps</taxon>
    </lineage>
</organism>
<keyword evidence="2" id="KW-0472">Membrane</keyword>
<keyword evidence="5" id="KW-0675">Receptor</keyword>
<gene>
    <name evidence="5" type="ORF">BIW11_12789</name>
</gene>
<dbReference type="PANTHER" id="PTHR46708:SF2">
    <property type="entry name" value="FIBRONECTIN TYPE-III DOMAIN-CONTAINING PROTEIN"/>
    <property type="match status" value="1"/>
</dbReference>